<accession>A0A317CXH2</accession>
<dbReference type="NCBIfam" id="TIGR02983">
    <property type="entry name" value="SigE-fam_strep"/>
    <property type="match status" value="1"/>
</dbReference>
<gene>
    <name evidence="8" type="ORF">DKT68_19710</name>
</gene>
<evidence type="ECO:0000259" key="7">
    <source>
        <dbReference type="Pfam" id="PF08281"/>
    </source>
</evidence>
<sequence>MRDSRGAEFDDFVRARSVALLRVAYLLTGDRHAAEDLLQEVLEQVYVRWRQVRTTPEGYARRALVNRAANRWRRRARRPEQTLGDMDRVEQDHADDVALRGAVIAALLTLPPRQRAAVVLRYLEDLSVADVAAALACSEGAVKSQASRGLARLREAFAGSDLVMSFANISRSSR</sequence>
<name>A0A317CXH2_9ACTN</name>
<comment type="similarity">
    <text evidence="1">Belongs to the sigma-70 factor family. ECF subfamily.</text>
</comment>
<evidence type="ECO:0000256" key="3">
    <source>
        <dbReference type="ARBA" id="ARBA00023082"/>
    </source>
</evidence>
<dbReference type="InterPro" id="IPR036388">
    <property type="entry name" value="WH-like_DNA-bd_sf"/>
</dbReference>
<evidence type="ECO:0000256" key="1">
    <source>
        <dbReference type="ARBA" id="ARBA00010641"/>
    </source>
</evidence>
<dbReference type="PANTHER" id="PTHR43133">
    <property type="entry name" value="RNA POLYMERASE ECF-TYPE SIGMA FACTO"/>
    <property type="match status" value="1"/>
</dbReference>
<dbReference type="GO" id="GO:0006352">
    <property type="term" value="P:DNA-templated transcription initiation"/>
    <property type="evidence" value="ECO:0007669"/>
    <property type="project" value="InterPro"/>
</dbReference>
<dbReference type="NCBIfam" id="TIGR02937">
    <property type="entry name" value="sigma70-ECF"/>
    <property type="match status" value="1"/>
</dbReference>
<dbReference type="OrthoDB" id="3692620at2"/>
<feature type="domain" description="RNA polymerase sigma factor 70 region 4 type 2" evidence="7">
    <location>
        <begin position="101"/>
        <end position="153"/>
    </location>
</feature>
<dbReference type="Gene3D" id="1.10.1740.10">
    <property type="match status" value="1"/>
</dbReference>
<dbReference type="InterPro" id="IPR013324">
    <property type="entry name" value="RNA_pol_sigma_r3/r4-like"/>
</dbReference>
<evidence type="ECO:0000313" key="8">
    <source>
        <dbReference type="EMBL" id="PWR07291.1"/>
    </source>
</evidence>
<dbReference type="InterPro" id="IPR013325">
    <property type="entry name" value="RNA_pol_sigma_r2"/>
</dbReference>
<keyword evidence="4" id="KW-0238">DNA-binding</keyword>
<evidence type="ECO:0000256" key="4">
    <source>
        <dbReference type="ARBA" id="ARBA00023125"/>
    </source>
</evidence>
<dbReference type="SUPFAM" id="SSF88946">
    <property type="entry name" value="Sigma2 domain of RNA polymerase sigma factors"/>
    <property type="match status" value="1"/>
</dbReference>
<reference evidence="8 9" key="1">
    <citation type="submission" date="2018-05" db="EMBL/GenBank/DDBJ databases">
        <title>Micromonospora atacamensis sp. nov., a novel actinobacteria isolated from high altitude Atacama Desert soil.</title>
        <authorList>
            <person name="Carro L."/>
            <person name="Golinska P."/>
            <person name="Klenk H.-P."/>
            <person name="Goodfellow M."/>
        </authorList>
    </citation>
    <scope>NUCLEOTIDE SEQUENCE [LARGE SCALE GENOMIC DNA]</scope>
    <source>
        <strain evidence="8 9">5R2A7</strain>
    </source>
</reference>
<feature type="domain" description="RNA polymerase sigma-70 region 2" evidence="6">
    <location>
        <begin position="17"/>
        <end position="78"/>
    </location>
</feature>
<dbReference type="InterPro" id="IPR014284">
    <property type="entry name" value="RNA_pol_sigma-70_dom"/>
</dbReference>
<evidence type="ECO:0000259" key="6">
    <source>
        <dbReference type="Pfam" id="PF04542"/>
    </source>
</evidence>
<dbReference type="InterPro" id="IPR013249">
    <property type="entry name" value="RNA_pol_sigma70_r4_t2"/>
</dbReference>
<evidence type="ECO:0000313" key="9">
    <source>
        <dbReference type="Proteomes" id="UP000245410"/>
    </source>
</evidence>
<protein>
    <submittedName>
        <fullName evidence="8">SigE family RNA polymerase sigma factor</fullName>
    </submittedName>
</protein>
<dbReference type="Proteomes" id="UP000245410">
    <property type="component" value="Unassembled WGS sequence"/>
</dbReference>
<comment type="caution">
    <text evidence="8">The sequence shown here is derived from an EMBL/GenBank/DDBJ whole genome shotgun (WGS) entry which is preliminary data.</text>
</comment>
<dbReference type="Pfam" id="PF08281">
    <property type="entry name" value="Sigma70_r4_2"/>
    <property type="match status" value="1"/>
</dbReference>
<dbReference type="AlphaFoldDB" id="A0A317CXH2"/>
<dbReference type="Gene3D" id="1.10.10.10">
    <property type="entry name" value="Winged helix-like DNA-binding domain superfamily/Winged helix DNA-binding domain"/>
    <property type="match status" value="1"/>
</dbReference>
<evidence type="ECO:0000256" key="2">
    <source>
        <dbReference type="ARBA" id="ARBA00023015"/>
    </source>
</evidence>
<dbReference type="RefSeq" id="WP_109818876.1">
    <property type="nucleotide sequence ID" value="NZ_QGKR01000226.1"/>
</dbReference>
<dbReference type="EMBL" id="QGKR01000226">
    <property type="protein sequence ID" value="PWR07291.1"/>
    <property type="molecule type" value="Genomic_DNA"/>
</dbReference>
<organism evidence="8 9">
    <name type="scientific">Micromonospora acroterricola</name>
    <dbReference type="NCBI Taxonomy" id="2202421"/>
    <lineage>
        <taxon>Bacteria</taxon>
        <taxon>Bacillati</taxon>
        <taxon>Actinomycetota</taxon>
        <taxon>Actinomycetes</taxon>
        <taxon>Micromonosporales</taxon>
        <taxon>Micromonosporaceae</taxon>
        <taxon>Micromonospora</taxon>
    </lineage>
</organism>
<keyword evidence="3" id="KW-0731">Sigma factor</keyword>
<dbReference type="InterPro" id="IPR014325">
    <property type="entry name" value="RNA_pol_sigma-E_actinobac"/>
</dbReference>
<dbReference type="InterPro" id="IPR007627">
    <property type="entry name" value="RNA_pol_sigma70_r2"/>
</dbReference>
<keyword evidence="9" id="KW-1185">Reference proteome</keyword>
<keyword evidence="5" id="KW-0804">Transcription</keyword>
<evidence type="ECO:0000256" key="5">
    <source>
        <dbReference type="ARBA" id="ARBA00023163"/>
    </source>
</evidence>
<dbReference type="GO" id="GO:0016987">
    <property type="term" value="F:sigma factor activity"/>
    <property type="evidence" value="ECO:0007669"/>
    <property type="project" value="UniProtKB-KW"/>
</dbReference>
<dbReference type="SUPFAM" id="SSF88659">
    <property type="entry name" value="Sigma3 and sigma4 domains of RNA polymerase sigma factors"/>
    <property type="match status" value="1"/>
</dbReference>
<dbReference type="GO" id="GO:0003677">
    <property type="term" value="F:DNA binding"/>
    <property type="evidence" value="ECO:0007669"/>
    <property type="project" value="UniProtKB-KW"/>
</dbReference>
<dbReference type="Pfam" id="PF04542">
    <property type="entry name" value="Sigma70_r2"/>
    <property type="match status" value="1"/>
</dbReference>
<keyword evidence="2" id="KW-0805">Transcription regulation</keyword>
<proteinExistence type="inferred from homology"/>
<dbReference type="InterPro" id="IPR039425">
    <property type="entry name" value="RNA_pol_sigma-70-like"/>
</dbReference>
<dbReference type="CDD" id="cd06171">
    <property type="entry name" value="Sigma70_r4"/>
    <property type="match status" value="1"/>
</dbReference>
<dbReference type="PANTHER" id="PTHR43133:SF50">
    <property type="entry name" value="ECF RNA POLYMERASE SIGMA FACTOR SIGM"/>
    <property type="match status" value="1"/>
</dbReference>